<dbReference type="EC" id="1.21.98.4" evidence="8"/>
<sequence length="373" mass="41405">MGIQTDPRLAFAEAGSPVPMGMLCELTHRCPLQCPYCSNPLELERKSAELDVEAWCRVFRQAAALGVLQVHLSGGEPAARRDLEQIVEGCRDAGLYANLITAGVNIDRARLERLEAAGLDHVQLSFQGADAETTALVSHMKDAHSRKRAFAREVVDLGLPLTINAVIHRANIEQIDDFIALALEFGARRIEIAHAQYYGWALANRAALMPTRAQTERAIGRVEAARARLKGRLTIDSVIPDYHARYPKACMNGWGRQSINVTPGGKVLPCHAAETIPGLEFWNVAEHSLGDIWRDSPAFAAYRGTSWMNERCRSCDRREIDWGGCRCQALALTGDASETDPVCQLSPYHQRVHQLAQEESVRIVEGFRYRRPS</sequence>
<dbReference type="InterPro" id="IPR013785">
    <property type="entry name" value="Aldolase_TIM"/>
</dbReference>
<dbReference type="SMART" id="SM00729">
    <property type="entry name" value="Elp3"/>
    <property type="match status" value="1"/>
</dbReference>
<dbReference type="NCBIfam" id="TIGR04085">
    <property type="entry name" value="rSAM_more_4Fe4S"/>
    <property type="match status" value="1"/>
</dbReference>
<keyword evidence="2 8" id="KW-0949">S-adenosyl-L-methionine</keyword>
<dbReference type="InterPro" id="IPR000385">
    <property type="entry name" value="MoaA_NifB_PqqE_Fe-S-bd_CS"/>
</dbReference>
<dbReference type="InterPro" id="IPR011843">
    <property type="entry name" value="PQQ_synth_PqqE_bac"/>
</dbReference>
<dbReference type="Proteomes" id="UP000077875">
    <property type="component" value="Chromosome"/>
</dbReference>
<dbReference type="Pfam" id="PF13186">
    <property type="entry name" value="SPASM"/>
    <property type="match status" value="1"/>
</dbReference>
<dbReference type="SFLD" id="SFLDF00280">
    <property type="entry name" value="coenzyme_PQQ_synthesis_protein"/>
    <property type="match status" value="1"/>
</dbReference>
<dbReference type="CDD" id="cd21119">
    <property type="entry name" value="SPASM_PqqE"/>
    <property type="match status" value="1"/>
</dbReference>
<dbReference type="STRING" id="376489.A5892_16210"/>
<dbReference type="HAMAP" id="MF_00660">
    <property type="entry name" value="PqqE"/>
    <property type="match status" value="1"/>
</dbReference>
<dbReference type="GO" id="GO:0032324">
    <property type="term" value="P:molybdopterin cofactor biosynthetic process"/>
    <property type="evidence" value="ECO:0007669"/>
    <property type="project" value="UniProtKB-ARBA"/>
</dbReference>
<gene>
    <name evidence="8" type="primary">pqqE</name>
    <name evidence="10" type="ORF">A5892_16210</name>
</gene>
<feature type="binding site" evidence="8">
    <location>
        <position position="37"/>
    </location>
    <ligand>
        <name>[4Fe-4S] cluster</name>
        <dbReference type="ChEBI" id="CHEBI:49883"/>
        <note>4Fe-4S-S-AdoMet</note>
    </ligand>
</feature>
<evidence type="ECO:0000256" key="2">
    <source>
        <dbReference type="ARBA" id="ARBA00022691"/>
    </source>
</evidence>
<dbReference type="RefSeq" id="WP_064123669.1">
    <property type="nucleotide sequence ID" value="NZ_CP015243.1"/>
</dbReference>
<dbReference type="InterPro" id="IPR058240">
    <property type="entry name" value="rSAM_sf"/>
</dbReference>
<evidence type="ECO:0000256" key="7">
    <source>
        <dbReference type="ARBA" id="ARBA00023014"/>
    </source>
</evidence>
<dbReference type="GO" id="GO:0018189">
    <property type="term" value="P:pyrroloquinoline quinone biosynthetic process"/>
    <property type="evidence" value="ECO:0007669"/>
    <property type="project" value="UniProtKB-UniRule"/>
</dbReference>
<dbReference type="PROSITE" id="PS01305">
    <property type="entry name" value="MOAA_NIFB_PQQE"/>
    <property type="match status" value="1"/>
</dbReference>
<feature type="domain" description="Radical SAM core" evidence="9">
    <location>
        <begin position="16"/>
        <end position="232"/>
    </location>
</feature>
<keyword evidence="5 8" id="KW-0560">Oxidoreductase</keyword>
<dbReference type="GO" id="GO:0009975">
    <property type="term" value="F:cyclase activity"/>
    <property type="evidence" value="ECO:0007669"/>
    <property type="project" value="UniProtKB-UniRule"/>
</dbReference>
<evidence type="ECO:0000256" key="6">
    <source>
        <dbReference type="ARBA" id="ARBA00023004"/>
    </source>
</evidence>
<comment type="catalytic activity">
    <reaction evidence="8">
        <text>[PQQ precursor protein] + S-adenosyl-L-methionine = E-Y cross-linked-[PQQ precursor protein] + 5'-deoxyadenosine + L-methionine + H(+)</text>
        <dbReference type="Rhea" id="RHEA:56836"/>
        <dbReference type="Rhea" id="RHEA-COMP:14800"/>
        <dbReference type="Rhea" id="RHEA-COMP:14801"/>
        <dbReference type="ChEBI" id="CHEBI:15378"/>
        <dbReference type="ChEBI" id="CHEBI:17319"/>
        <dbReference type="ChEBI" id="CHEBI:57844"/>
        <dbReference type="ChEBI" id="CHEBI:59789"/>
        <dbReference type="ChEBI" id="CHEBI:141026"/>
        <dbReference type="ChEBI" id="CHEBI:141027"/>
        <dbReference type="EC" id="1.21.98.4"/>
    </reaction>
</comment>
<comment type="pathway">
    <text evidence="8">Cofactor biosynthesis; pyrroloquinoline quinone biosynthesis.</text>
</comment>
<dbReference type="EMBL" id="CP015243">
    <property type="protein sequence ID" value="ANF58813.1"/>
    <property type="molecule type" value="Genomic_DNA"/>
</dbReference>
<keyword evidence="4 8" id="KW-0884">PQQ biosynthesis</keyword>
<dbReference type="GO" id="GO:0016491">
    <property type="term" value="F:oxidoreductase activity"/>
    <property type="evidence" value="ECO:0007669"/>
    <property type="project" value="UniProtKB-KW"/>
</dbReference>
<dbReference type="Gene3D" id="3.20.20.70">
    <property type="entry name" value="Aldolase class I"/>
    <property type="match status" value="1"/>
</dbReference>
<dbReference type="InterPro" id="IPR023885">
    <property type="entry name" value="4Fe4S-binding_SPASM_dom"/>
</dbReference>
<evidence type="ECO:0000259" key="9">
    <source>
        <dbReference type="PROSITE" id="PS51918"/>
    </source>
</evidence>
<comment type="cofactor">
    <cofactor evidence="8">
        <name>[4Fe-4S] cluster</name>
        <dbReference type="ChEBI" id="CHEBI:49883"/>
    </cofactor>
    <text evidence="8">Binds 1 [4Fe-4S] cluster. The cluster is coordinated with 3 cysteines and an exchangeable S-adenosyl-L-methionine.</text>
</comment>
<dbReference type="InterPro" id="IPR050377">
    <property type="entry name" value="Radical_SAM_PqqE_MftC-like"/>
</dbReference>
<dbReference type="InterPro" id="IPR006638">
    <property type="entry name" value="Elp3/MiaA/NifB-like_rSAM"/>
</dbReference>
<dbReference type="GO" id="GO:0051539">
    <property type="term" value="F:4 iron, 4 sulfur cluster binding"/>
    <property type="evidence" value="ECO:0007669"/>
    <property type="project" value="UniProtKB-KW"/>
</dbReference>
<protein>
    <recommendedName>
        <fullName evidence="8">PqqA peptide cyclase</fullName>
        <ecNumber evidence="8">1.21.98.4</ecNumber>
    </recommendedName>
    <alternativeName>
        <fullName evidence="8">Coenzyme PQQ synthesis protein E</fullName>
    </alternativeName>
</protein>
<dbReference type="KEGG" id="haa:A5892_16210"/>
<dbReference type="Pfam" id="PF04055">
    <property type="entry name" value="Radical_SAM"/>
    <property type="match status" value="1"/>
</dbReference>
<dbReference type="PANTHER" id="PTHR11228">
    <property type="entry name" value="RADICAL SAM DOMAIN PROTEIN"/>
    <property type="match status" value="1"/>
</dbReference>
<dbReference type="UniPathway" id="UPA00539"/>
<comment type="similarity">
    <text evidence="8">Belongs to the radical SAM superfamily. PqqE family.</text>
</comment>
<evidence type="ECO:0000313" key="10">
    <source>
        <dbReference type="EMBL" id="ANF58813.1"/>
    </source>
</evidence>
<dbReference type="GO" id="GO:1904047">
    <property type="term" value="F:S-adenosyl-L-methionine binding"/>
    <property type="evidence" value="ECO:0007669"/>
    <property type="project" value="UniProtKB-UniRule"/>
</dbReference>
<dbReference type="InterPro" id="IPR007197">
    <property type="entry name" value="rSAM"/>
</dbReference>
<accession>A0A172YHZ5</accession>
<organism evidence="10 11">
    <name type="scientific">Halotalea alkalilenta</name>
    <dbReference type="NCBI Taxonomy" id="376489"/>
    <lineage>
        <taxon>Bacteria</taxon>
        <taxon>Pseudomonadati</taxon>
        <taxon>Pseudomonadota</taxon>
        <taxon>Gammaproteobacteria</taxon>
        <taxon>Oceanospirillales</taxon>
        <taxon>Halomonadaceae</taxon>
        <taxon>Halotalea</taxon>
    </lineage>
</organism>
<evidence type="ECO:0000256" key="1">
    <source>
        <dbReference type="ARBA" id="ARBA00022485"/>
    </source>
</evidence>
<dbReference type="SFLD" id="SFLDG01386">
    <property type="entry name" value="main_SPASM_domain-containing"/>
    <property type="match status" value="1"/>
</dbReference>
<feature type="binding site" evidence="8">
    <location>
        <position position="30"/>
    </location>
    <ligand>
        <name>[4Fe-4S] cluster</name>
        <dbReference type="ChEBI" id="CHEBI:49883"/>
        <note>4Fe-4S-S-AdoMet</note>
    </ligand>
</feature>
<dbReference type="PIRSF" id="PIRSF037420">
    <property type="entry name" value="PQQ_syn_pqqE"/>
    <property type="match status" value="1"/>
</dbReference>
<feature type="binding site" evidence="8">
    <location>
        <position position="34"/>
    </location>
    <ligand>
        <name>[4Fe-4S] cluster</name>
        <dbReference type="ChEBI" id="CHEBI:49883"/>
        <note>4Fe-4S-S-AdoMet</note>
    </ligand>
</feature>
<evidence type="ECO:0000256" key="8">
    <source>
        <dbReference type="HAMAP-Rule" id="MF_00660"/>
    </source>
</evidence>
<evidence type="ECO:0000256" key="4">
    <source>
        <dbReference type="ARBA" id="ARBA00022905"/>
    </source>
</evidence>
<dbReference type="SFLD" id="SFLDG01067">
    <property type="entry name" value="SPASM/twitch_domain_containing"/>
    <property type="match status" value="1"/>
</dbReference>
<dbReference type="CDD" id="cd01335">
    <property type="entry name" value="Radical_SAM"/>
    <property type="match status" value="1"/>
</dbReference>
<comment type="subunit">
    <text evidence="8">Interacts with PqqD. The interaction is necessary for activity of PqqE.</text>
</comment>
<evidence type="ECO:0000256" key="3">
    <source>
        <dbReference type="ARBA" id="ARBA00022723"/>
    </source>
</evidence>
<comment type="function">
    <text evidence="8">Catalyzes the cross-linking of a glutamate residue and a tyrosine residue in the PqqA protein as part of the biosynthesis of pyrroloquinoline quinone (PQQ).</text>
</comment>
<dbReference type="SFLD" id="SFLDS00029">
    <property type="entry name" value="Radical_SAM"/>
    <property type="match status" value="1"/>
</dbReference>
<reference evidence="10 11" key="1">
    <citation type="submission" date="2016-04" db="EMBL/GenBank/DDBJ databases">
        <title>Complete Genome Sequence of Halotalea alkalilenta IHB B 13600.</title>
        <authorList>
            <person name="Swarnkar M.K."/>
            <person name="Sharma A."/>
            <person name="Kaushal K."/>
            <person name="Soni R."/>
            <person name="Rana S."/>
            <person name="Singh A.K."/>
            <person name="Gulati A."/>
        </authorList>
    </citation>
    <scope>NUCLEOTIDE SEQUENCE [LARGE SCALE GENOMIC DNA]</scope>
    <source>
        <strain evidence="10 11">IHB B 13600</strain>
    </source>
</reference>
<keyword evidence="11" id="KW-1185">Reference proteome</keyword>
<evidence type="ECO:0000256" key="5">
    <source>
        <dbReference type="ARBA" id="ARBA00023002"/>
    </source>
</evidence>
<dbReference type="SUPFAM" id="SSF102114">
    <property type="entry name" value="Radical SAM enzymes"/>
    <property type="match status" value="1"/>
</dbReference>
<keyword evidence="7 8" id="KW-0411">Iron-sulfur</keyword>
<dbReference type="NCBIfam" id="TIGR02109">
    <property type="entry name" value="PQQ_syn_pqqE"/>
    <property type="match status" value="1"/>
</dbReference>
<keyword evidence="6 8" id="KW-0408">Iron</keyword>
<name>A0A172YHZ5_9GAMM</name>
<keyword evidence="3 8" id="KW-0479">Metal-binding</keyword>
<evidence type="ECO:0000313" key="11">
    <source>
        <dbReference type="Proteomes" id="UP000077875"/>
    </source>
</evidence>
<dbReference type="PROSITE" id="PS51918">
    <property type="entry name" value="RADICAL_SAM"/>
    <property type="match status" value="1"/>
</dbReference>
<dbReference type="AlphaFoldDB" id="A0A172YHZ5"/>
<keyword evidence="1 8" id="KW-0004">4Fe-4S</keyword>
<dbReference type="InterPro" id="IPR017200">
    <property type="entry name" value="PqqE-like"/>
</dbReference>
<proteinExistence type="inferred from homology"/>
<dbReference type="GO" id="GO:0005506">
    <property type="term" value="F:iron ion binding"/>
    <property type="evidence" value="ECO:0007669"/>
    <property type="project" value="UniProtKB-UniRule"/>
</dbReference>
<dbReference type="PANTHER" id="PTHR11228:SF7">
    <property type="entry name" value="PQQA PEPTIDE CYCLASE"/>
    <property type="match status" value="1"/>
</dbReference>